<reference evidence="8" key="1">
    <citation type="journal article" date="2011" name="PLoS Biol.">
        <title>Gene gain and loss during evolution of obligate parasitism in the white rust pathogen of Arabidopsis thaliana.</title>
        <authorList>
            <person name="Kemen E."/>
            <person name="Gardiner A."/>
            <person name="Schultz-Larsen T."/>
            <person name="Kemen A.C."/>
            <person name="Balmuth A.L."/>
            <person name="Robert-Seilaniantz A."/>
            <person name="Bailey K."/>
            <person name="Holub E."/>
            <person name="Studholme D.J."/>
            <person name="Maclean D."/>
            <person name="Jones J.D."/>
        </authorList>
    </citation>
    <scope>NUCLEOTIDE SEQUENCE</scope>
</reference>
<dbReference type="SUPFAM" id="SSF52540">
    <property type="entry name" value="P-loop containing nucleoside triphosphate hydrolases"/>
    <property type="match status" value="1"/>
</dbReference>
<dbReference type="PROSITE" id="PS51715">
    <property type="entry name" value="G_GB1_RHD3"/>
    <property type="match status" value="1"/>
</dbReference>
<dbReference type="EMBL" id="FR824127">
    <property type="protein sequence ID" value="CCA19932.1"/>
    <property type="molecule type" value="Genomic_DNA"/>
</dbReference>
<dbReference type="AlphaFoldDB" id="F0WFF0"/>
<keyword evidence="1" id="KW-0547">Nucleotide-binding</keyword>
<feature type="coiled-coil region" evidence="5">
    <location>
        <begin position="762"/>
        <end position="825"/>
    </location>
</feature>
<organism evidence="8">
    <name type="scientific">Albugo laibachii Nc14</name>
    <dbReference type="NCBI Taxonomy" id="890382"/>
    <lineage>
        <taxon>Eukaryota</taxon>
        <taxon>Sar</taxon>
        <taxon>Stramenopiles</taxon>
        <taxon>Oomycota</taxon>
        <taxon>Peronosporomycetes</taxon>
        <taxon>Albuginales</taxon>
        <taxon>Albuginaceae</taxon>
        <taxon>Albugo</taxon>
    </lineage>
</organism>
<keyword evidence="3" id="KW-0342">GTP-binding</keyword>
<comment type="similarity">
    <text evidence="4">Belongs to the TRAFAC class dynamin-like GTPase superfamily. GB1/RHD3 GTPase family.</text>
</comment>
<dbReference type="InterPro" id="IPR030386">
    <property type="entry name" value="G_GB1_RHD3_dom"/>
</dbReference>
<feature type="region of interest" description="Disordered" evidence="6">
    <location>
        <begin position="167"/>
        <end position="187"/>
    </location>
</feature>
<dbReference type="PANTHER" id="PTHR10751">
    <property type="entry name" value="GUANYLATE BINDING PROTEIN"/>
    <property type="match status" value="1"/>
</dbReference>
<accession>F0WFF0</accession>
<name>F0WFF0_9STRA</name>
<reference evidence="8" key="2">
    <citation type="submission" date="2011-02" db="EMBL/GenBank/DDBJ databases">
        <authorList>
            <person name="MacLean D."/>
        </authorList>
    </citation>
    <scope>NUCLEOTIDE SEQUENCE</scope>
</reference>
<dbReference type="InterPro" id="IPR027417">
    <property type="entry name" value="P-loop_NTPase"/>
</dbReference>
<evidence type="ECO:0000256" key="2">
    <source>
        <dbReference type="ARBA" id="ARBA00022801"/>
    </source>
</evidence>
<evidence type="ECO:0000256" key="1">
    <source>
        <dbReference type="ARBA" id="ARBA00022741"/>
    </source>
</evidence>
<dbReference type="InterPro" id="IPR003191">
    <property type="entry name" value="Guanylate-bd/ATL_C"/>
</dbReference>
<protein>
    <submittedName>
        <fullName evidence="8">Guanylatebinding protein putative</fullName>
    </submittedName>
</protein>
<dbReference type="GO" id="GO:0003924">
    <property type="term" value="F:GTPase activity"/>
    <property type="evidence" value="ECO:0007669"/>
    <property type="project" value="InterPro"/>
</dbReference>
<dbReference type="SUPFAM" id="SSF48340">
    <property type="entry name" value="Interferon-induced guanylate-binding protein 1 (GBP1), C-terminal domain"/>
    <property type="match status" value="1"/>
</dbReference>
<dbReference type="Gene3D" id="3.40.50.300">
    <property type="entry name" value="P-loop containing nucleotide triphosphate hydrolases"/>
    <property type="match status" value="1"/>
</dbReference>
<evidence type="ECO:0000256" key="4">
    <source>
        <dbReference type="PROSITE-ProRule" id="PRU01052"/>
    </source>
</evidence>
<evidence type="ECO:0000256" key="6">
    <source>
        <dbReference type="SAM" id="MobiDB-lite"/>
    </source>
</evidence>
<sequence>MSKMLEPVCLIRCIGEDLLVEEDTLQLLSTLNEAIAVICLAGQYRTGKSFFLNQLARLHPADPVPENGVNKTVGFQVGSTTESCTRGVWIWDPIPSVRNAKGERVIFMDTEGLAATDNDETFDAKIFSLGLLLSSLFVFNTMGVIDETAIDRLFLVSELTKHVCVSTTDTNTPGNPTRNDETNEEDEDTIVRPIDLAPHFPPFVWLLRDFVLELKRKDGSVMTPNEYLEKQLELKPGESHRIQERNNIRVNIQALFSRRECFTLVRPVLNEAKLRLASTLPEAELRPEFVKQMTHIKSHLLSVVAPKQLYGQVMNGKKLAFLVKCYVNTLNSGSIPDIKAAWQYVTEASCQSALMQATACYDSMMSQLVDIEEFEAQSGSICSLQEFETAHRDAQEKALEIYKTHSVEGSMRRSYFQKLKQHIQKQKNILMTTLQHRSNQFCIEKLTNLKSTVLESFVEDAKFKAMLSEIDSHQGESHQYLLAELLDRVEDAYNAEAKGPAKKHVFYQFMRQDFISFCQKLLCLCLKHAQDLISEERANRMILMETHEKKECELNYQLHEKEQEIRHHIDTEGQIKENVTLHIEKIKALEVKLQNHKEKASQDEDNRRQLKTEVEQAQRKLMEMEKDIEKLQLQLTNKSDTLTEYRTEIKALKESTADMRTSHEQEKETWIRKVAEQDANIASTAKTIHQLESAIHDRDLTVTYMRALAEAKNEKILEMKQQLDSNDIERVALNAQVLDLERQYEACTVRELNLQDEVHKIRRDLESSNERFEHEITQLHHERQVQETLEQCISEVVRHSDAEKVRVLQEERTGLQEQLGELLLKVTSLPDFYQRHIFCSADPAPDFFDALTS</sequence>
<proteinExistence type="inferred from homology"/>
<dbReference type="GO" id="GO:0005525">
    <property type="term" value="F:GTP binding"/>
    <property type="evidence" value="ECO:0007669"/>
    <property type="project" value="UniProtKB-KW"/>
</dbReference>
<keyword evidence="2" id="KW-0378">Hydrolase</keyword>
<evidence type="ECO:0000256" key="3">
    <source>
        <dbReference type="ARBA" id="ARBA00023134"/>
    </source>
</evidence>
<gene>
    <name evidence="8" type="primary">AlNc14C82G5339</name>
    <name evidence="8" type="ORF">ALNC14_060750</name>
</gene>
<dbReference type="Pfam" id="PF02263">
    <property type="entry name" value="GBP"/>
    <property type="match status" value="1"/>
</dbReference>
<keyword evidence="5" id="KW-0175">Coiled coil</keyword>
<evidence type="ECO:0000256" key="5">
    <source>
        <dbReference type="SAM" id="Coils"/>
    </source>
</evidence>
<feature type="domain" description="GB1/RHD3-type G" evidence="7">
    <location>
        <begin position="32"/>
        <end position="305"/>
    </location>
</feature>
<feature type="coiled-coil region" evidence="5">
    <location>
        <begin position="579"/>
        <end position="655"/>
    </location>
</feature>
<evidence type="ECO:0000259" key="7">
    <source>
        <dbReference type="PROSITE" id="PS51715"/>
    </source>
</evidence>
<dbReference type="Gene3D" id="1.20.1000.10">
    <property type="entry name" value="Guanylate-binding protein, C-terminal domain"/>
    <property type="match status" value="1"/>
</dbReference>
<evidence type="ECO:0000313" key="8">
    <source>
        <dbReference type="EMBL" id="CCA19932.1"/>
    </source>
</evidence>
<dbReference type="InterPro" id="IPR015894">
    <property type="entry name" value="Guanylate-bd_N"/>
</dbReference>
<dbReference type="InterPro" id="IPR036543">
    <property type="entry name" value="Guanylate-bd_C_sf"/>
</dbReference>
<dbReference type="Pfam" id="PF02841">
    <property type="entry name" value="GBP_C"/>
    <property type="match status" value="1"/>
</dbReference>
<dbReference type="HOGENOM" id="CLU_014969_1_0_1"/>